<feature type="chain" id="PRO_5042831364" evidence="2">
    <location>
        <begin position="22"/>
        <end position="120"/>
    </location>
</feature>
<proteinExistence type="predicted"/>
<feature type="signal peptide" evidence="2">
    <location>
        <begin position="1"/>
        <end position="21"/>
    </location>
</feature>
<keyword evidence="2" id="KW-0732">Signal</keyword>
<sequence length="120" mass="12642">MHCAQELFSLFILAIAAEVSSVGGTTSPLPPQGGKYRVWDNTLLTSLAEQAVRTKLAANIDEALTLVVPAFAHYNLLPKTDPVEQPACSEGEHTDAGVDERDGSDSDDGSDGGAWINGDD</sequence>
<feature type="region of interest" description="Disordered" evidence="1">
    <location>
        <begin position="81"/>
        <end position="120"/>
    </location>
</feature>
<dbReference type="EMBL" id="MU854542">
    <property type="protein sequence ID" value="KAK4033249.1"/>
    <property type="molecule type" value="Genomic_DNA"/>
</dbReference>
<organism evidence="3 4">
    <name type="scientific">Parachaetomium inaequale</name>
    <dbReference type="NCBI Taxonomy" id="2588326"/>
    <lineage>
        <taxon>Eukaryota</taxon>
        <taxon>Fungi</taxon>
        <taxon>Dikarya</taxon>
        <taxon>Ascomycota</taxon>
        <taxon>Pezizomycotina</taxon>
        <taxon>Sordariomycetes</taxon>
        <taxon>Sordariomycetidae</taxon>
        <taxon>Sordariales</taxon>
        <taxon>Chaetomiaceae</taxon>
        <taxon>Parachaetomium</taxon>
    </lineage>
</organism>
<dbReference type="AlphaFoldDB" id="A0AAN6P7P7"/>
<protein>
    <submittedName>
        <fullName evidence="3">Uncharacterized protein</fullName>
    </submittedName>
</protein>
<name>A0AAN6P7P7_9PEZI</name>
<reference evidence="4" key="1">
    <citation type="journal article" date="2023" name="Mol. Phylogenet. Evol.">
        <title>Genome-scale phylogeny and comparative genomics of the fungal order Sordariales.</title>
        <authorList>
            <person name="Hensen N."/>
            <person name="Bonometti L."/>
            <person name="Westerberg I."/>
            <person name="Brannstrom I.O."/>
            <person name="Guillou S."/>
            <person name="Cros-Aarteil S."/>
            <person name="Calhoun S."/>
            <person name="Haridas S."/>
            <person name="Kuo A."/>
            <person name="Mondo S."/>
            <person name="Pangilinan J."/>
            <person name="Riley R."/>
            <person name="LaButti K."/>
            <person name="Andreopoulos B."/>
            <person name="Lipzen A."/>
            <person name="Chen C."/>
            <person name="Yan M."/>
            <person name="Daum C."/>
            <person name="Ng V."/>
            <person name="Clum A."/>
            <person name="Steindorff A."/>
            <person name="Ohm R.A."/>
            <person name="Martin F."/>
            <person name="Silar P."/>
            <person name="Natvig D.O."/>
            <person name="Lalanne C."/>
            <person name="Gautier V."/>
            <person name="Ament-Velasquez S.L."/>
            <person name="Kruys A."/>
            <person name="Hutchinson M.I."/>
            <person name="Powell A.J."/>
            <person name="Barry K."/>
            <person name="Miller A.N."/>
            <person name="Grigoriev I.V."/>
            <person name="Debuchy R."/>
            <person name="Gladieux P."/>
            <person name="Hiltunen Thoren M."/>
            <person name="Johannesson H."/>
        </authorList>
    </citation>
    <scope>NUCLEOTIDE SEQUENCE [LARGE SCALE GENOMIC DNA]</scope>
    <source>
        <strain evidence="4">CBS 284.82</strain>
    </source>
</reference>
<feature type="compositionally biased region" description="Basic and acidic residues" evidence="1">
    <location>
        <begin position="90"/>
        <end position="104"/>
    </location>
</feature>
<gene>
    <name evidence="3" type="ORF">C8A01DRAFT_19774</name>
</gene>
<evidence type="ECO:0000256" key="1">
    <source>
        <dbReference type="SAM" id="MobiDB-lite"/>
    </source>
</evidence>
<accession>A0AAN6P7P7</accession>
<evidence type="ECO:0000313" key="4">
    <source>
        <dbReference type="Proteomes" id="UP001303115"/>
    </source>
</evidence>
<keyword evidence="4" id="KW-1185">Reference proteome</keyword>
<comment type="caution">
    <text evidence="3">The sequence shown here is derived from an EMBL/GenBank/DDBJ whole genome shotgun (WGS) entry which is preliminary data.</text>
</comment>
<dbReference type="Proteomes" id="UP001303115">
    <property type="component" value="Unassembled WGS sequence"/>
</dbReference>
<evidence type="ECO:0000256" key="2">
    <source>
        <dbReference type="SAM" id="SignalP"/>
    </source>
</evidence>
<evidence type="ECO:0000313" key="3">
    <source>
        <dbReference type="EMBL" id="KAK4033249.1"/>
    </source>
</evidence>